<dbReference type="Gene3D" id="3.30.420.260">
    <property type="match status" value="1"/>
</dbReference>
<comment type="caution">
    <text evidence="1">The sequence shown here is derived from an EMBL/GenBank/DDBJ whole genome shotgun (WGS) entry which is preliminary data.</text>
</comment>
<dbReference type="CDD" id="cd24013">
    <property type="entry name" value="ASKHA_ATPase_BT3980-like"/>
    <property type="match status" value="1"/>
</dbReference>
<dbReference type="RefSeq" id="WP_288082395.1">
    <property type="nucleotide sequence ID" value="NZ_CASWFC010000001.1"/>
</dbReference>
<name>A0ABX2ASL0_9BACT</name>
<gene>
    <name evidence="1" type="ORF">HPS55_05140</name>
</gene>
<dbReference type="InterPro" id="IPR024213">
    <property type="entry name" value="DUF3822"/>
</dbReference>
<dbReference type="Proteomes" id="UP001193734">
    <property type="component" value="Unassembled WGS sequence"/>
</dbReference>
<accession>A0ABX2ASL0</accession>
<dbReference type="Gene3D" id="3.30.420.250">
    <property type="match status" value="1"/>
</dbReference>
<organism evidence="1 2">
    <name type="scientific">Xylanibacter rodentium</name>
    <dbReference type="NCBI Taxonomy" id="2736289"/>
    <lineage>
        <taxon>Bacteria</taxon>
        <taxon>Pseudomonadati</taxon>
        <taxon>Bacteroidota</taxon>
        <taxon>Bacteroidia</taxon>
        <taxon>Bacteroidales</taxon>
        <taxon>Prevotellaceae</taxon>
        <taxon>Xylanibacter</taxon>
    </lineage>
</organism>
<reference evidence="1 2" key="1">
    <citation type="submission" date="2020-05" db="EMBL/GenBank/DDBJ databases">
        <title>Distinct polysaccharide utilization as determinants for interspecies competition between intestinal Prevotella spp.</title>
        <authorList>
            <person name="Galvez E.J.C."/>
            <person name="Iljazovic A."/>
            <person name="Strowig T."/>
        </authorList>
    </citation>
    <scope>NUCLEOTIDE SEQUENCE [LARGE SCALE GENOMIC DNA]</scope>
    <source>
        <strain evidence="1 2">PROD</strain>
    </source>
</reference>
<dbReference type="EMBL" id="JABKKE010000006">
    <property type="protein sequence ID" value="NPE13717.1"/>
    <property type="molecule type" value="Genomic_DNA"/>
</dbReference>
<keyword evidence="2" id="KW-1185">Reference proteome</keyword>
<protein>
    <submittedName>
        <fullName evidence="1">DUF3822 family protein</fullName>
    </submittedName>
</protein>
<sequence length="276" mass="31648">MDVTTGNNSRGMTDRRLTIRVSRYSLSFSTVSMVTGNENPVIFEPYTVKSGISMAANLREALKTASLPARDYGRVTVMIDSPVLLIPVGMFGEDSCAMLYAHSYPGNGNSVVLHNVLPEQNAVAAFAVNRDLKLVIDDRYRDAQFLCAMSPVWRYLHQRSFVGSRNKLFGYFHDRKVEVFGFCQNRFKYCNAFDASHAQDALYYLLHVWKQLMLKPEYDEMHIVGDIPEQEWMIEELRRYLQRAYIINPSGDFNRASATRVKGMPYDLVTYYVKGR</sequence>
<evidence type="ECO:0000313" key="1">
    <source>
        <dbReference type="EMBL" id="NPE13717.1"/>
    </source>
</evidence>
<evidence type="ECO:0000313" key="2">
    <source>
        <dbReference type="Proteomes" id="UP001193734"/>
    </source>
</evidence>
<dbReference type="Pfam" id="PF12864">
    <property type="entry name" value="DUF3822"/>
    <property type="match status" value="1"/>
</dbReference>
<proteinExistence type="predicted"/>